<dbReference type="Gene3D" id="3.90.960.10">
    <property type="entry name" value="YbaK/aminoacyl-tRNA synthetase-associated domain"/>
    <property type="match status" value="1"/>
</dbReference>
<evidence type="ECO:0000313" key="6">
    <source>
        <dbReference type="EMBL" id="HIS31276.1"/>
    </source>
</evidence>
<dbReference type="CDD" id="cd00002">
    <property type="entry name" value="YbaK_deacylase"/>
    <property type="match status" value="1"/>
</dbReference>
<gene>
    <name evidence="6" type="primary">ybaK</name>
    <name evidence="6" type="ORF">IAB44_06985</name>
</gene>
<reference evidence="6" key="1">
    <citation type="submission" date="2020-10" db="EMBL/GenBank/DDBJ databases">
        <authorList>
            <person name="Gilroy R."/>
        </authorList>
    </citation>
    <scope>NUCLEOTIDE SEQUENCE</scope>
    <source>
        <strain evidence="6">CHK190-19873</strain>
    </source>
</reference>
<dbReference type="PANTHER" id="PTHR30411">
    <property type="entry name" value="CYTOPLASMIC PROTEIN"/>
    <property type="match status" value="1"/>
</dbReference>
<protein>
    <recommendedName>
        <fullName evidence="4">Cys-tRNA(Pro)/Cys-tRNA(Cys) deacylase</fullName>
        <ecNumber evidence="4">4.2.-.-</ecNumber>
    </recommendedName>
</protein>
<comment type="similarity">
    <text evidence="1 4">Belongs to the prolyl-tRNA editing family. YbaK/EbsC subfamily.</text>
</comment>
<evidence type="ECO:0000256" key="4">
    <source>
        <dbReference type="PIRNR" id="PIRNR006181"/>
    </source>
</evidence>
<evidence type="ECO:0000256" key="1">
    <source>
        <dbReference type="ARBA" id="ARBA00009798"/>
    </source>
</evidence>
<feature type="domain" description="YbaK/aminoacyl-tRNA synthetase-associated" evidence="5">
    <location>
        <begin position="37"/>
        <end position="147"/>
    </location>
</feature>
<proteinExistence type="inferred from homology"/>
<dbReference type="GO" id="GO:0016829">
    <property type="term" value="F:lyase activity"/>
    <property type="evidence" value="ECO:0007669"/>
    <property type="project" value="UniProtKB-KW"/>
</dbReference>
<name>A0A9D1JJK7_9FIRM</name>
<dbReference type="PIRSF" id="PIRSF006181">
    <property type="entry name" value="EbsC_YbaK"/>
    <property type="match status" value="1"/>
</dbReference>
<accession>A0A9D1JJK7</accession>
<dbReference type="EMBL" id="DVIQ01000033">
    <property type="protein sequence ID" value="HIS31276.1"/>
    <property type="molecule type" value="Genomic_DNA"/>
</dbReference>
<keyword evidence="3 4" id="KW-0456">Lyase</keyword>
<evidence type="ECO:0000259" key="5">
    <source>
        <dbReference type="Pfam" id="PF04073"/>
    </source>
</evidence>
<comment type="caution">
    <text evidence="6">The sequence shown here is derived from an EMBL/GenBank/DDBJ whole genome shotgun (WGS) entry which is preliminary data.</text>
</comment>
<dbReference type="GO" id="GO:0002161">
    <property type="term" value="F:aminoacyl-tRNA deacylase activity"/>
    <property type="evidence" value="ECO:0007669"/>
    <property type="project" value="InterPro"/>
</dbReference>
<reference evidence="6" key="2">
    <citation type="journal article" date="2021" name="PeerJ">
        <title>Extensive microbial diversity within the chicken gut microbiome revealed by metagenomics and culture.</title>
        <authorList>
            <person name="Gilroy R."/>
            <person name="Ravi A."/>
            <person name="Getino M."/>
            <person name="Pursley I."/>
            <person name="Horton D.L."/>
            <person name="Alikhan N.F."/>
            <person name="Baker D."/>
            <person name="Gharbi K."/>
            <person name="Hall N."/>
            <person name="Watson M."/>
            <person name="Adriaenssens E.M."/>
            <person name="Foster-Nyarko E."/>
            <person name="Jarju S."/>
            <person name="Secka A."/>
            <person name="Antonio M."/>
            <person name="Oren A."/>
            <person name="Chaudhuri R.R."/>
            <person name="La Ragione R."/>
            <person name="Hildebrand F."/>
            <person name="Pallen M.J."/>
        </authorList>
    </citation>
    <scope>NUCLEOTIDE SEQUENCE</scope>
    <source>
        <strain evidence="6">CHK190-19873</strain>
    </source>
</reference>
<evidence type="ECO:0000256" key="2">
    <source>
        <dbReference type="ARBA" id="ARBA00022917"/>
    </source>
</evidence>
<dbReference type="AlphaFoldDB" id="A0A9D1JJK7"/>
<evidence type="ECO:0000313" key="7">
    <source>
        <dbReference type="Proteomes" id="UP000823935"/>
    </source>
</evidence>
<dbReference type="GO" id="GO:0006412">
    <property type="term" value="P:translation"/>
    <property type="evidence" value="ECO:0007669"/>
    <property type="project" value="UniProtKB-KW"/>
</dbReference>
<dbReference type="InterPro" id="IPR004369">
    <property type="entry name" value="Prolyl-tRNA_editing_YbaK/EbsC"/>
</dbReference>
<dbReference type="EC" id="4.2.-.-" evidence="4"/>
<organism evidence="6 7">
    <name type="scientific">Candidatus Limivivens intestinipullorum</name>
    <dbReference type="NCBI Taxonomy" id="2840858"/>
    <lineage>
        <taxon>Bacteria</taxon>
        <taxon>Bacillati</taxon>
        <taxon>Bacillota</taxon>
        <taxon>Clostridia</taxon>
        <taxon>Lachnospirales</taxon>
        <taxon>Lachnospiraceae</taxon>
        <taxon>Lachnospiraceae incertae sedis</taxon>
        <taxon>Candidatus Limivivens</taxon>
    </lineage>
</organism>
<dbReference type="Proteomes" id="UP000823935">
    <property type="component" value="Unassembled WGS sequence"/>
</dbReference>
<dbReference type="PANTHER" id="PTHR30411:SF0">
    <property type="entry name" value="CYS-TRNA(PRO)_CYS-TRNA(CYS) DEACYLASE YBAK"/>
    <property type="match status" value="1"/>
</dbReference>
<dbReference type="SUPFAM" id="SSF55826">
    <property type="entry name" value="YbaK/ProRS associated domain"/>
    <property type="match status" value="1"/>
</dbReference>
<sequence>MGKETKTNAMRILERNKIPYELIQYECDEFIDGLHTAEKTGAPVEQSFKTLVMQGKSREYYVFVVPIACEVDLKAAARAVGEKSVEMIHVKDITAITGYVRGGCSPLGMKKQFRTVIHSSAADYPQIYVSGGRIGTTLKLNPEDLRRTVRAEYADVVRREE</sequence>
<evidence type="ECO:0000256" key="3">
    <source>
        <dbReference type="ARBA" id="ARBA00023239"/>
    </source>
</evidence>
<dbReference type="Pfam" id="PF04073">
    <property type="entry name" value="tRNA_edit"/>
    <property type="match status" value="1"/>
</dbReference>
<keyword evidence="2 4" id="KW-0648">Protein biosynthesis</keyword>
<dbReference type="InterPro" id="IPR036754">
    <property type="entry name" value="YbaK/aa-tRNA-synt-asso_dom_sf"/>
</dbReference>
<dbReference type="InterPro" id="IPR007214">
    <property type="entry name" value="YbaK/aa-tRNA-synth-assoc-dom"/>
</dbReference>
<dbReference type="NCBIfam" id="TIGR00011">
    <property type="entry name" value="YbaK_EbsC"/>
    <property type="match status" value="1"/>
</dbReference>